<organism evidence="12 13">
    <name type="scientific">Clostridium kluyveri</name>
    <dbReference type="NCBI Taxonomy" id="1534"/>
    <lineage>
        <taxon>Bacteria</taxon>
        <taxon>Bacillati</taxon>
        <taxon>Bacillota</taxon>
        <taxon>Clostridia</taxon>
        <taxon>Eubacteriales</taxon>
        <taxon>Clostridiaceae</taxon>
        <taxon>Clostridium</taxon>
    </lineage>
</organism>
<dbReference type="NCBIfam" id="TIGR01166">
    <property type="entry name" value="cbiO"/>
    <property type="match status" value="1"/>
</dbReference>
<accession>A0A1L5F507</accession>
<dbReference type="InterPro" id="IPR050095">
    <property type="entry name" value="ECF_ABC_transporter_ATP-bd"/>
</dbReference>
<evidence type="ECO:0000256" key="9">
    <source>
        <dbReference type="ARBA" id="ARBA00025157"/>
    </source>
</evidence>
<keyword evidence="4 10" id="KW-1003">Cell membrane</keyword>
<reference evidence="12 13" key="1">
    <citation type="submission" date="2016-12" db="EMBL/GenBank/DDBJ databases">
        <title>Complete genome sequence of Clostridium kluyveri JZZ isolated from the pit mud of a Chinese flavor liquor-making factory.</title>
        <authorList>
            <person name="Wang Y."/>
        </authorList>
    </citation>
    <scope>NUCLEOTIDE SEQUENCE [LARGE SCALE GENOMIC DNA]</scope>
    <source>
        <strain evidence="12 13">JZZ</strain>
    </source>
</reference>
<dbReference type="EMBL" id="CP018335">
    <property type="protein sequence ID" value="APM38095.1"/>
    <property type="molecule type" value="Genomic_DNA"/>
</dbReference>
<dbReference type="GO" id="GO:0042626">
    <property type="term" value="F:ATPase-coupled transmembrane transporter activity"/>
    <property type="evidence" value="ECO:0007669"/>
    <property type="project" value="TreeGrafter"/>
</dbReference>
<evidence type="ECO:0000256" key="10">
    <source>
        <dbReference type="RuleBase" id="RU364103"/>
    </source>
</evidence>
<dbReference type="FunFam" id="3.40.50.300:FF:000224">
    <property type="entry name" value="Energy-coupling factor transporter ATP-binding protein EcfA"/>
    <property type="match status" value="1"/>
</dbReference>
<dbReference type="InterPro" id="IPR017871">
    <property type="entry name" value="ABC_transporter-like_CS"/>
</dbReference>
<evidence type="ECO:0000256" key="5">
    <source>
        <dbReference type="ARBA" id="ARBA00022741"/>
    </source>
</evidence>
<dbReference type="PANTHER" id="PTHR43553">
    <property type="entry name" value="HEAVY METAL TRANSPORTER"/>
    <property type="match status" value="1"/>
</dbReference>
<dbReference type="RefSeq" id="WP_073537784.1">
    <property type="nucleotide sequence ID" value="NZ_CP018335.1"/>
</dbReference>
<evidence type="ECO:0000259" key="11">
    <source>
        <dbReference type="PROSITE" id="PS50893"/>
    </source>
</evidence>
<dbReference type="Gene3D" id="3.40.50.300">
    <property type="entry name" value="P-loop containing nucleotide triphosphate hydrolases"/>
    <property type="match status" value="1"/>
</dbReference>
<evidence type="ECO:0000313" key="13">
    <source>
        <dbReference type="Proteomes" id="UP000184604"/>
    </source>
</evidence>
<comment type="function">
    <text evidence="9">Probably part of an ABC transporter complex. Responsible for energy coupling to the transport system.</text>
</comment>
<protein>
    <recommendedName>
        <fullName evidence="10">ABC transporter ATP-binding protein</fullName>
    </recommendedName>
</protein>
<comment type="similarity">
    <text evidence="2 10">Belongs to the ABC transporter superfamily.</text>
</comment>
<dbReference type="GO" id="GO:0006824">
    <property type="term" value="P:cobalt ion transport"/>
    <property type="evidence" value="ECO:0007669"/>
    <property type="project" value="InterPro"/>
</dbReference>
<evidence type="ECO:0000313" key="12">
    <source>
        <dbReference type="EMBL" id="APM38095.1"/>
    </source>
</evidence>
<dbReference type="CDD" id="cd03225">
    <property type="entry name" value="ABC_cobalt_CbiO_domain1"/>
    <property type="match status" value="1"/>
</dbReference>
<dbReference type="OrthoDB" id="9784332at2"/>
<keyword evidence="3 10" id="KW-0813">Transport</keyword>
<sequence>MNKYILEAKNLSFQYPDGTKALNNINLKIEKGKKISFIGVNGSGKSTLFLNFNGVLKPTKGSLVYKGTEMRYNQKSLMELRKNIGIVFQDPENQLFSASVYQEVSFGAVNLKLSEAEVRERVDVALENIGMYDYKDKAVHFLSYGQKKRVSIADILVMNPEVIVFDEPTSSLDPKHARQIIDIFNDINEKGITVILSTHDVELAYSWSDYIFVMKNGEIVREGRPYEIFSDNDLINECYLEKPLVLEVFEHLYRNGQISSSSKIPKNKQELFEMMIKTNNTKWR</sequence>
<dbReference type="SMART" id="SM00382">
    <property type="entry name" value="AAA"/>
    <property type="match status" value="1"/>
</dbReference>
<evidence type="ECO:0000256" key="1">
    <source>
        <dbReference type="ARBA" id="ARBA00004202"/>
    </source>
</evidence>
<proteinExistence type="inferred from homology"/>
<dbReference type="PROSITE" id="PS50893">
    <property type="entry name" value="ABC_TRANSPORTER_2"/>
    <property type="match status" value="1"/>
</dbReference>
<evidence type="ECO:0000256" key="7">
    <source>
        <dbReference type="ARBA" id="ARBA00022967"/>
    </source>
</evidence>
<dbReference type="GO" id="GO:0005524">
    <property type="term" value="F:ATP binding"/>
    <property type="evidence" value="ECO:0007669"/>
    <property type="project" value="UniProtKB-UniRule"/>
</dbReference>
<evidence type="ECO:0000256" key="3">
    <source>
        <dbReference type="ARBA" id="ARBA00022448"/>
    </source>
</evidence>
<feature type="domain" description="ABC transporter" evidence="11">
    <location>
        <begin position="6"/>
        <end position="241"/>
    </location>
</feature>
<dbReference type="InterPro" id="IPR015856">
    <property type="entry name" value="ABC_transpr_CbiO/EcfA_su"/>
</dbReference>
<dbReference type="InterPro" id="IPR005876">
    <property type="entry name" value="Co_trans_ATP-bd"/>
</dbReference>
<dbReference type="Proteomes" id="UP000184604">
    <property type="component" value="Chromosome"/>
</dbReference>
<evidence type="ECO:0000256" key="6">
    <source>
        <dbReference type="ARBA" id="ARBA00022840"/>
    </source>
</evidence>
<keyword evidence="5 10" id="KW-0547">Nucleotide-binding</keyword>
<dbReference type="GO" id="GO:0043190">
    <property type="term" value="C:ATP-binding cassette (ABC) transporter complex"/>
    <property type="evidence" value="ECO:0007669"/>
    <property type="project" value="TreeGrafter"/>
</dbReference>
<evidence type="ECO:0000256" key="8">
    <source>
        <dbReference type="ARBA" id="ARBA00023136"/>
    </source>
</evidence>
<dbReference type="Pfam" id="PF00005">
    <property type="entry name" value="ABC_tran"/>
    <property type="match status" value="1"/>
</dbReference>
<dbReference type="InterPro" id="IPR027417">
    <property type="entry name" value="P-loop_NTPase"/>
</dbReference>
<gene>
    <name evidence="12" type="ORF">BS101_04760</name>
</gene>
<keyword evidence="7" id="KW-1278">Translocase</keyword>
<dbReference type="InterPro" id="IPR003593">
    <property type="entry name" value="AAA+_ATPase"/>
</dbReference>
<dbReference type="AlphaFoldDB" id="A0A1L5F507"/>
<keyword evidence="6 10" id="KW-0067">ATP-binding</keyword>
<evidence type="ECO:0000256" key="2">
    <source>
        <dbReference type="ARBA" id="ARBA00005417"/>
    </source>
</evidence>
<dbReference type="SUPFAM" id="SSF52540">
    <property type="entry name" value="P-loop containing nucleoside triphosphate hydrolases"/>
    <property type="match status" value="1"/>
</dbReference>
<comment type="function">
    <text evidence="10">Part of an ABC transporter complex. Responsible for energy coupling to the transport system.</text>
</comment>
<comment type="subcellular location">
    <subcellularLocation>
        <location evidence="1 10">Cell membrane</location>
        <topology evidence="1 10">Peripheral membrane protein</topology>
    </subcellularLocation>
</comment>
<evidence type="ECO:0000256" key="4">
    <source>
        <dbReference type="ARBA" id="ARBA00022475"/>
    </source>
</evidence>
<name>A0A1L5F507_CLOKL</name>
<dbReference type="GO" id="GO:0016887">
    <property type="term" value="F:ATP hydrolysis activity"/>
    <property type="evidence" value="ECO:0007669"/>
    <property type="project" value="InterPro"/>
</dbReference>
<dbReference type="PROSITE" id="PS00211">
    <property type="entry name" value="ABC_TRANSPORTER_1"/>
    <property type="match status" value="1"/>
</dbReference>
<dbReference type="PANTHER" id="PTHR43553:SF24">
    <property type="entry name" value="ENERGY-COUPLING FACTOR TRANSPORTER ATP-BINDING PROTEIN ECFA1"/>
    <property type="match status" value="1"/>
</dbReference>
<keyword evidence="8 10" id="KW-0472">Membrane</keyword>
<dbReference type="InterPro" id="IPR003439">
    <property type="entry name" value="ABC_transporter-like_ATP-bd"/>
</dbReference>